<accession>A0A7X5EZ91</accession>
<dbReference type="Proteomes" id="UP000586722">
    <property type="component" value="Unassembled WGS sequence"/>
</dbReference>
<reference evidence="2" key="1">
    <citation type="submission" date="2020-01" db="EMBL/GenBank/DDBJ databases">
        <authorList>
            <person name="Fang Y."/>
            <person name="Sun R."/>
            <person name="Nie L."/>
            <person name="He J."/>
            <person name="Hao L."/>
            <person name="Wang L."/>
            <person name="Su S."/>
            <person name="Lv E."/>
            <person name="Zhang Z."/>
            <person name="Xie R."/>
            <person name="Liu H."/>
        </authorList>
    </citation>
    <scope>NUCLEOTIDE SEQUENCE [LARGE SCALE GENOMIC DNA]</scope>
    <source>
        <strain evidence="2">XCT-53</strain>
    </source>
</reference>
<dbReference type="AlphaFoldDB" id="A0A7X5EZ91"/>
<protein>
    <submittedName>
        <fullName evidence="1">Uncharacterized protein</fullName>
    </submittedName>
</protein>
<organism evidence="1 2">
    <name type="scientific">Pannonibacter tanglangensis</name>
    <dbReference type="NCBI Taxonomy" id="2750084"/>
    <lineage>
        <taxon>Bacteria</taxon>
        <taxon>Pseudomonadati</taxon>
        <taxon>Pseudomonadota</taxon>
        <taxon>Alphaproteobacteria</taxon>
        <taxon>Hyphomicrobiales</taxon>
        <taxon>Stappiaceae</taxon>
        <taxon>Pannonibacter</taxon>
    </lineage>
</organism>
<evidence type="ECO:0000313" key="1">
    <source>
        <dbReference type="EMBL" id="NBN76841.1"/>
    </source>
</evidence>
<keyword evidence="2" id="KW-1185">Reference proteome</keyword>
<sequence length="154" mass="17539">MENPYAKLKFRVKAACRIVGIDPQRFNEAVAAGHYGCAPEVARGATRLMDYNDLVALFFYRTFLDQEFPPRLAGLYACRIRSRLDDLAEDEGDVMLLRYFNNRGEVLVENRLPANQRPPRAEGLLQRFSFDVVAARQVLDKLIAEELSIIGEDD</sequence>
<evidence type="ECO:0000313" key="2">
    <source>
        <dbReference type="Proteomes" id="UP000586722"/>
    </source>
</evidence>
<dbReference type="RefSeq" id="WP_161707615.1">
    <property type="nucleotide sequence ID" value="NZ_JAABLQ010000001.1"/>
</dbReference>
<dbReference type="EMBL" id="JAABLQ010000001">
    <property type="protein sequence ID" value="NBN76841.1"/>
    <property type="molecule type" value="Genomic_DNA"/>
</dbReference>
<comment type="caution">
    <text evidence="1">The sequence shown here is derived from an EMBL/GenBank/DDBJ whole genome shotgun (WGS) entry which is preliminary data.</text>
</comment>
<proteinExistence type="predicted"/>
<gene>
    <name evidence="1" type="ORF">GWI72_01005</name>
</gene>
<name>A0A7X5EZ91_9HYPH</name>